<evidence type="ECO:0000313" key="1">
    <source>
        <dbReference type="EMBL" id="RNA37979.1"/>
    </source>
</evidence>
<dbReference type="EMBL" id="REGN01000948">
    <property type="protein sequence ID" value="RNA37979.1"/>
    <property type="molecule type" value="Genomic_DNA"/>
</dbReference>
<gene>
    <name evidence="1" type="ORF">BpHYR1_030719</name>
</gene>
<evidence type="ECO:0000313" key="2">
    <source>
        <dbReference type="Proteomes" id="UP000276133"/>
    </source>
</evidence>
<keyword evidence="2" id="KW-1185">Reference proteome</keyword>
<comment type="caution">
    <text evidence="1">The sequence shown here is derived from an EMBL/GenBank/DDBJ whole genome shotgun (WGS) entry which is preliminary data.</text>
</comment>
<protein>
    <submittedName>
        <fullName evidence="1">Uncharacterized protein</fullName>
    </submittedName>
</protein>
<sequence length="127" mass="14877">MFEVVLLRLTFFTSFKSKAKKFNLKSLCKQLQTYNMSLATLFFVNFCQSSVFQNIYSGDLIKSRLGLDLRLTINKLARSCYFSIFILFKFKLEANSFNDINFSWRMFSNLRNSTNLIEPMAKTNSNI</sequence>
<name>A0A3M7SQH4_BRAPC</name>
<reference evidence="1 2" key="1">
    <citation type="journal article" date="2018" name="Sci. Rep.">
        <title>Genomic signatures of local adaptation to the degree of environmental predictability in rotifers.</title>
        <authorList>
            <person name="Franch-Gras L."/>
            <person name="Hahn C."/>
            <person name="Garcia-Roger E.M."/>
            <person name="Carmona M.J."/>
            <person name="Serra M."/>
            <person name="Gomez A."/>
        </authorList>
    </citation>
    <scope>NUCLEOTIDE SEQUENCE [LARGE SCALE GENOMIC DNA]</scope>
    <source>
        <strain evidence="1">HYR1</strain>
    </source>
</reference>
<dbReference type="AlphaFoldDB" id="A0A3M7SQH4"/>
<dbReference type="Proteomes" id="UP000276133">
    <property type="component" value="Unassembled WGS sequence"/>
</dbReference>
<organism evidence="1 2">
    <name type="scientific">Brachionus plicatilis</name>
    <name type="common">Marine rotifer</name>
    <name type="synonym">Brachionus muelleri</name>
    <dbReference type="NCBI Taxonomy" id="10195"/>
    <lineage>
        <taxon>Eukaryota</taxon>
        <taxon>Metazoa</taxon>
        <taxon>Spiralia</taxon>
        <taxon>Gnathifera</taxon>
        <taxon>Rotifera</taxon>
        <taxon>Eurotatoria</taxon>
        <taxon>Monogononta</taxon>
        <taxon>Pseudotrocha</taxon>
        <taxon>Ploima</taxon>
        <taxon>Brachionidae</taxon>
        <taxon>Brachionus</taxon>
    </lineage>
</organism>
<proteinExistence type="predicted"/>
<accession>A0A3M7SQH4</accession>